<dbReference type="InterPro" id="IPR004408">
    <property type="entry name" value="Biotin_CoA_COase_ligase"/>
</dbReference>
<dbReference type="CDD" id="cd16442">
    <property type="entry name" value="BPL"/>
    <property type="match status" value="1"/>
</dbReference>
<dbReference type="InterPro" id="IPR008988">
    <property type="entry name" value="Transcriptional_repressor_C"/>
</dbReference>
<comment type="catalytic activity">
    <reaction evidence="9 10">
        <text>biotin + L-lysyl-[protein] + ATP = N(6)-biotinyl-L-lysyl-[protein] + AMP + diphosphate + H(+)</text>
        <dbReference type="Rhea" id="RHEA:11756"/>
        <dbReference type="Rhea" id="RHEA-COMP:9752"/>
        <dbReference type="Rhea" id="RHEA-COMP:10505"/>
        <dbReference type="ChEBI" id="CHEBI:15378"/>
        <dbReference type="ChEBI" id="CHEBI:29969"/>
        <dbReference type="ChEBI" id="CHEBI:30616"/>
        <dbReference type="ChEBI" id="CHEBI:33019"/>
        <dbReference type="ChEBI" id="CHEBI:57586"/>
        <dbReference type="ChEBI" id="CHEBI:83144"/>
        <dbReference type="ChEBI" id="CHEBI:456215"/>
        <dbReference type="EC" id="6.3.4.15"/>
    </reaction>
</comment>
<evidence type="ECO:0000259" key="11">
    <source>
        <dbReference type="PROSITE" id="PS51733"/>
    </source>
</evidence>
<dbReference type="InterPro" id="IPR036390">
    <property type="entry name" value="WH_DNA-bd_sf"/>
</dbReference>
<dbReference type="HAMAP" id="MF_00978">
    <property type="entry name" value="Bifunct_BirA"/>
    <property type="match status" value="1"/>
</dbReference>
<evidence type="ECO:0000256" key="2">
    <source>
        <dbReference type="ARBA" id="ARBA00022598"/>
    </source>
</evidence>
<dbReference type="Pfam" id="PF08279">
    <property type="entry name" value="HTH_11"/>
    <property type="match status" value="1"/>
</dbReference>
<keyword evidence="1 10" id="KW-0678">Repressor</keyword>
<dbReference type="Pfam" id="PF03099">
    <property type="entry name" value="BPL_LplA_LipB"/>
    <property type="match status" value="1"/>
</dbReference>
<proteinExistence type="inferred from homology"/>
<dbReference type="AlphaFoldDB" id="A0A552WZ76"/>
<dbReference type="InterPro" id="IPR036388">
    <property type="entry name" value="WH-like_DNA-bd_sf"/>
</dbReference>
<dbReference type="Gene3D" id="1.10.10.10">
    <property type="entry name" value="Winged helix-like DNA-binding domain superfamily/Winged helix DNA-binding domain"/>
    <property type="match status" value="1"/>
</dbReference>
<accession>A0A552WZ76</accession>
<dbReference type="OrthoDB" id="9807064at2"/>
<keyword evidence="7 10" id="KW-0804">Transcription</keyword>
<evidence type="ECO:0000256" key="8">
    <source>
        <dbReference type="ARBA" id="ARBA00023267"/>
    </source>
</evidence>
<gene>
    <name evidence="10 12" type="primary">birA</name>
    <name evidence="12" type="ORF">FM042_11690</name>
</gene>
<evidence type="ECO:0000256" key="4">
    <source>
        <dbReference type="ARBA" id="ARBA00022840"/>
    </source>
</evidence>
<comment type="caution">
    <text evidence="12">The sequence shown here is derived from an EMBL/GenBank/DDBJ whole genome shotgun (WGS) entry which is preliminary data.</text>
</comment>
<dbReference type="RefSeq" id="WP_143236625.1">
    <property type="nucleotide sequence ID" value="NZ_VJWL01000005.1"/>
</dbReference>
<organism evidence="12 13">
    <name type="scientific">Aliidiomarina halalkaliphila</name>
    <dbReference type="NCBI Taxonomy" id="2593535"/>
    <lineage>
        <taxon>Bacteria</taxon>
        <taxon>Pseudomonadati</taxon>
        <taxon>Pseudomonadota</taxon>
        <taxon>Gammaproteobacteria</taxon>
        <taxon>Alteromonadales</taxon>
        <taxon>Idiomarinaceae</taxon>
        <taxon>Aliidiomarina</taxon>
    </lineage>
</organism>
<keyword evidence="13" id="KW-1185">Reference proteome</keyword>
<dbReference type="NCBIfam" id="TIGR00121">
    <property type="entry name" value="birA_ligase"/>
    <property type="match status" value="1"/>
</dbReference>
<feature type="binding site" evidence="10">
    <location>
        <begin position="93"/>
        <end position="95"/>
    </location>
    <ligand>
        <name>biotin</name>
        <dbReference type="ChEBI" id="CHEBI:57586"/>
    </ligand>
</feature>
<dbReference type="Pfam" id="PF02237">
    <property type="entry name" value="BPL_C"/>
    <property type="match status" value="1"/>
</dbReference>
<dbReference type="SUPFAM" id="SSF50037">
    <property type="entry name" value="C-terminal domain of transcriptional repressors"/>
    <property type="match status" value="1"/>
</dbReference>
<dbReference type="GO" id="GO:0005524">
    <property type="term" value="F:ATP binding"/>
    <property type="evidence" value="ECO:0007669"/>
    <property type="project" value="UniProtKB-UniRule"/>
</dbReference>
<evidence type="ECO:0000256" key="10">
    <source>
        <dbReference type="HAMAP-Rule" id="MF_00978"/>
    </source>
</evidence>
<dbReference type="GO" id="GO:0003677">
    <property type="term" value="F:DNA binding"/>
    <property type="evidence" value="ECO:0007669"/>
    <property type="project" value="UniProtKB-UniRule"/>
</dbReference>
<reference evidence="12 13" key="1">
    <citation type="submission" date="2019-07" db="EMBL/GenBank/DDBJ databases">
        <authorList>
            <person name="Yang M."/>
            <person name="Zhao D."/>
            <person name="Xiang H."/>
        </authorList>
    </citation>
    <scope>NUCLEOTIDE SEQUENCE [LARGE SCALE GENOMIC DNA]</scope>
    <source>
        <strain evidence="12 13">IM1326</strain>
    </source>
</reference>
<comment type="similarity">
    <text evidence="10">Belongs to the biotin--protein ligase family.</text>
</comment>
<keyword evidence="2 10" id="KW-0436">Ligase</keyword>
<dbReference type="SUPFAM" id="SSF55681">
    <property type="entry name" value="Class II aaRS and biotin synthetases"/>
    <property type="match status" value="1"/>
</dbReference>
<evidence type="ECO:0000256" key="3">
    <source>
        <dbReference type="ARBA" id="ARBA00022741"/>
    </source>
</evidence>
<dbReference type="Gene3D" id="2.30.30.100">
    <property type="match status" value="1"/>
</dbReference>
<dbReference type="GO" id="GO:0005737">
    <property type="term" value="C:cytoplasm"/>
    <property type="evidence" value="ECO:0007669"/>
    <property type="project" value="TreeGrafter"/>
</dbReference>
<evidence type="ECO:0000256" key="5">
    <source>
        <dbReference type="ARBA" id="ARBA00023015"/>
    </source>
</evidence>
<dbReference type="InterPro" id="IPR030855">
    <property type="entry name" value="Bifunct_BirA"/>
</dbReference>
<dbReference type="GO" id="GO:0006355">
    <property type="term" value="P:regulation of DNA-templated transcription"/>
    <property type="evidence" value="ECO:0007669"/>
    <property type="project" value="UniProtKB-UniRule"/>
</dbReference>
<evidence type="ECO:0000256" key="9">
    <source>
        <dbReference type="ARBA" id="ARBA00047846"/>
    </source>
</evidence>
<evidence type="ECO:0000313" key="12">
    <source>
        <dbReference type="EMBL" id="TRW47986.1"/>
    </source>
</evidence>
<dbReference type="NCBIfam" id="NF008847">
    <property type="entry name" value="PRK11886.1-2"/>
    <property type="match status" value="1"/>
</dbReference>
<keyword evidence="8 10" id="KW-0092">Biotin</keyword>
<evidence type="ECO:0000313" key="13">
    <source>
        <dbReference type="Proteomes" id="UP000320359"/>
    </source>
</evidence>
<dbReference type="InterPro" id="IPR045864">
    <property type="entry name" value="aa-tRNA-synth_II/BPL/LPL"/>
</dbReference>
<dbReference type="InterPro" id="IPR004409">
    <property type="entry name" value="Biotin_operon_repress_HTH"/>
</dbReference>
<keyword evidence="6 10" id="KW-0238">DNA-binding</keyword>
<protein>
    <recommendedName>
        <fullName evidence="10">Bifunctional ligase/repressor BirA</fullName>
    </recommendedName>
    <alternativeName>
        <fullName evidence="10">Biotin operon repressor</fullName>
    </alternativeName>
    <alternativeName>
        <fullName evidence="10">Biotin--[acetyl-CoA-carboxylase] ligase</fullName>
        <ecNumber evidence="10">6.3.4.15</ecNumber>
    </alternativeName>
    <alternativeName>
        <fullName evidence="10">Biotin--protein ligase</fullName>
    </alternativeName>
    <alternativeName>
        <fullName evidence="10">Biotin-[acetyl-CoA carboxylase] synthetase</fullName>
    </alternativeName>
</protein>
<evidence type="ECO:0000256" key="7">
    <source>
        <dbReference type="ARBA" id="ARBA00023163"/>
    </source>
</evidence>
<feature type="DNA-binding region" description="H-T-H motif" evidence="10">
    <location>
        <begin position="22"/>
        <end position="41"/>
    </location>
</feature>
<feature type="binding site" evidence="10">
    <location>
        <position position="190"/>
    </location>
    <ligand>
        <name>biotin</name>
        <dbReference type="ChEBI" id="CHEBI:57586"/>
    </ligand>
</feature>
<name>A0A552WZ76_9GAMM</name>
<feature type="domain" description="BPL/LPL catalytic" evidence="11">
    <location>
        <begin position="70"/>
        <end position="261"/>
    </location>
</feature>
<comment type="function">
    <text evidence="10">Acts both as a biotin--[acetyl-CoA-carboxylase] ligase and a biotin-operon repressor. In the presence of ATP, BirA activates biotin to form the BirA-biotinyl-5'-adenylate (BirA-bio-5'-AMP or holoBirA) complex. HoloBirA can either transfer the biotinyl moiety to the biotin carboxyl carrier protein (BCCP) subunit of acetyl-CoA carboxylase, or bind to the biotin operator site and inhibit transcription of the operon.</text>
</comment>
<keyword evidence="5 10" id="KW-0805">Transcription regulation</keyword>
<evidence type="ECO:0000256" key="6">
    <source>
        <dbReference type="ARBA" id="ARBA00023125"/>
    </source>
</evidence>
<dbReference type="PANTHER" id="PTHR12835">
    <property type="entry name" value="BIOTIN PROTEIN LIGASE"/>
    <property type="match status" value="1"/>
</dbReference>
<feature type="binding site" evidence="10">
    <location>
        <position position="119"/>
    </location>
    <ligand>
        <name>biotin</name>
        <dbReference type="ChEBI" id="CHEBI:57586"/>
    </ligand>
</feature>
<dbReference type="Proteomes" id="UP000320359">
    <property type="component" value="Unassembled WGS sequence"/>
</dbReference>
<dbReference type="EMBL" id="VJWL01000005">
    <property type="protein sequence ID" value="TRW47986.1"/>
    <property type="molecule type" value="Genomic_DNA"/>
</dbReference>
<dbReference type="InterPro" id="IPR004143">
    <property type="entry name" value="BPL_LPL_catalytic"/>
</dbReference>
<dbReference type="EC" id="6.3.4.15" evidence="10"/>
<dbReference type="InterPro" id="IPR003142">
    <property type="entry name" value="BPL_C"/>
</dbReference>
<keyword evidence="4 10" id="KW-0067">ATP-binding</keyword>
<sequence>MARRDIDSILMQALADGKFHSGQALGDKIGISRASVNKHVQKLGELGVDIFRVTGKGYRLAHPIQLLDLEEIRKHLPHSSKQLDIDVLHVTDSTNDVLKQKIVNDPEIKPGTAVLAEMQVKGRGRRGRPWFSPFGTNLYLSMYWPLTGGLNSATGMSVALGLALARELSQQGIADVSVKWPNDVYIGGKKAAGILVELEGQAEGEGFAVVGVGINLSMPDDLQSIDQPYTAVQLHHDETIDRNHWAALIVHRCAHALRGHDAEGLANVLATWRRFDYFYQKPVRVLLGQHEHVGIGHGIDEMGAFLVKQEDGLKRYFGGEISVRTPSA</sequence>
<feature type="binding site" evidence="10">
    <location>
        <begin position="123"/>
        <end position="125"/>
    </location>
    <ligand>
        <name>biotin</name>
        <dbReference type="ChEBI" id="CHEBI:57586"/>
    </ligand>
</feature>
<dbReference type="GO" id="GO:0004077">
    <property type="term" value="F:biotin--[biotin carboxyl-carrier protein] ligase activity"/>
    <property type="evidence" value="ECO:0007669"/>
    <property type="project" value="UniProtKB-UniRule"/>
</dbReference>
<dbReference type="PROSITE" id="PS51733">
    <property type="entry name" value="BPL_LPL_CATALYTIC"/>
    <property type="match status" value="1"/>
</dbReference>
<dbReference type="Gene3D" id="3.30.930.10">
    <property type="entry name" value="Bira Bifunctional Protein, Domain 2"/>
    <property type="match status" value="1"/>
</dbReference>
<dbReference type="SUPFAM" id="SSF46785">
    <property type="entry name" value="Winged helix' DNA-binding domain"/>
    <property type="match status" value="1"/>
</dbReference>
<evidence type="ECO:0000256" key="1">
    <source>
        <dbReference type="ARBA" id="ARBA00022491"/>
    </source>
</evidence>
<keyword evidence="3 10" id="KW-0547">Nucleotide-binding</keyword>
<dbReference type="NCBIfam" id="TIGR00122">
    <property type="entry name" value="birA_repr_reg"/>
    <property type="match status" value="1"/>
</dbReference>
<dbReference type="PANTHER" id="PTHR12835:SF5">
    <property type="entry name" value="BIOTIN--PROTEIN LIGASE"/>
    <property type="match status" value="1"/>
</dbReference>
<dbReference type="InterPro" id="IPR013196">
    <property type="entry name" value="HTH_11"/>
</dbReference>